<dbReference type="AlphaFoldDB" id="A0A8H6YFT1"/>
<dbReference type="Proteomes" id="UP000623467">
    <property type="component" value="Unassembled WGS sequence"/>
</dbReference>
<evidence type="ECO:0000313" key="2">
    <source>
        <dbReference type="EMBL" id="KAF7357486.1"/>
    </source>
</evidence>
<comment type="caution">
    <text evidence="2">The sequence shown here is derived from an EMBL/GenBank/DDBJ whole genome shotgun (WGS) entry which is preliminary data.</text>
</comment>
<feature type="region of interest" description="Disordered" evidence="1">
    <location>
        <begin position="207"/>
        <end position="227"/>
    </location>
</feature>
<dbReference type="EMBL" id="JACAZH010000010">
    <property type="protein sequence ID" value="KAF7357486.1"/>
    <property type="molecule type" value="Genomic_DNA"/>
</dbReference>
<reference evidence="2" key="1">
    <citation type="submission" date="2020-05" db="EMBL/GenBank/DDBJ databases">
        <title>Mycena genomes resolve the evolution of fungal bioluminescence.</title>
        <authorList>
            <person name="Tsai I.J."/>
        </authorList>
    </citation>
    <scope>NUCLEOTIDE SEQUENCE</scope>
    <source>
        <strain evidence="2">160909Yilan</strain>
    </source>
</reference>
<organism evidence="2 3">
    <name type="scientific">Mycena sanguinolenta</name>
    <dbReference type="NCBI Taxonomy" id="230812"/>
    <lineage>
        <taxon>Eukaryota</taxon>
        <taxon>Fungi</taxon>
        <taxon>Dikarya</taxon>
        <taxon>Basidiomycota</taxon>
        <taxon>Agaricomycotina</taxon>
        <taxon>Agaricomycetes</taxon>
        <taxon>Agaricomycetidae</taxon>
        <taxon>Agaricales</taxon>
        <taxon>Marasmiineae</taxon>
        <taxon>Mycenaceae</taxon>
        <taxon>Mycena</taxon>
    </lineage>
</organism>
<proteinExistence type="predicted"/>
<dbReference type="OrthoDB" id="3223501at2759"/>
<feature type="compositionally biased region" description="Pro residues" evidence="1">
    <location>
        <begin position="214"/>
        <end position="227"/>
    </location>
</feature>
<keyword evidence="3" id="KW-1185">Reference proteome</keyword>
<accession>A0A8H6YFT1</accession>
<protein>
    <submittedName>
        <fullName evidence="2">Integrase catalytic domain-containing protein</fullName>
    </submittedName>
</protein>
<evidence type="ECO:0000256" key="1">
    <source>
        <dbReference type="SAM" id="MobiDB-lite"/>
    </source>
</evidence>
<gene>
    <name evidence="2" type="ORF">MSAN_01344800</name>
</gene>
<name>A0A8H6YFT1_9AGAR</name>
<evidence type="ECO:0000313" key="3">
    <source>
        <dbReference type="Proteomes" id="UP000623467"/>
    </source>
</evidence>
<sequence>MSDLDSAFVIPVLFKETLFSDWRSDAEAYLRRKCVFGHCLTTSSKPEDVADREKCAGILWGLLGPDVKPLVKQHDDDPKALWDALESIFAPRKAGARFNAYRTLTSIRLREDETLLSLTGCVSAAMRLLKDSRATEFTLEKADEELQAVVLLMALPDEGHYSVLKAPFEQSSSDLKVSDIEVAYANHQAFRTAQKEGDTSQISPISGLAMATTSPPPPPSSSAPAAPPPTQSSFICAGCGKSGHLLLQCFKFLEMVGLPRPTGQRGAALSKAPNASVLSASTSSLYSWWGPYPTLQTARRVAQHCNSCLGWEALQQQHDNGDGQSKICTCPTPIAERNRTCMNGMAGLCNMETYCTATRAPLTAPTPESVHAQRCQ</sequence>